<dbReference type="InterPro" id="IPR000182">
    <property type="entry name" value="GNAT_dom"/>
</dbReference>
<dbReference type="GO" id="GO:0016747">
    <property type="term" value="F:acyltransferase activity, transferring groups other than amino-acyl groups"/>
    <property type="evidence" value="ECO:0007669"/>
    <property type="project" value="InterPro"/>
</dbReference>
<dbReference type="PATRIC" id="fig|1548749.3.peg.1363"/>
<dbReference type="PANTHER" id="PTHR41368">
    <property type="entry name" value="PROTEIN YGHO"/>
    <property type="match status" value="1"/>
</dbReference>
<proteinExistence type="predicted"/>
<keyword evidence="2" id="KW-0378">Hydrolase</keyword>
<keyword evidence="3" id="KW-1185">Reference proteome</keyword>
<dbReference type="Gene3D" id="3.40.630.30">
    <property type="match status" value="1"/>
</dbReference>
<organism evidence="2 3">
    <name type="scientific">Aequorivita aquimaris</name>
    <dbReference type="NCBI Taxonomy" id="1548749"/>
    <lineage>
        <taxon>Bacteria</taxon>
        <taxon>Pseudomonadati</taxon>
        <taxon>Bacteroidota</taxon>
        <taxon>Flavobacteriia</taxon>
        <taxon>Flavobacteriales</taxon>
        <taxon>Flavobacteriaceae</taxon>
        <taxon>Aequorivita</taxon>
    </lineage>
</organism>
<sequence>MITIKQLTSKSDLKKFVTFPFKLYKDSKYWVPSLIKDEMETLDTAKNPVFKNAEAWYYLAYKDDEIVGRIAVILNHLEINEQQKKKIRFGWLDMVDDVEVTKALLEKVFDKGREHNLEYAEGPVGFSNMEKAGILTMGFEEMNTMITWYHFPYYAEHLQKLGFEKQATWVEYKMNVPQSIFEKVKKFSELVKSRYGLSVIRFKNKKEILPYVDSMFDLLNKTYNTLQTFVPIQQYQIDYYKEKYFNFIHPDYITCIKDKDGKLIAFSIVMPSFSKALKKANGKLFPFGWNHILKAQKKNDTAAFYLIGIDPEYQGKGVTAIIFEEMQHLFNSKGIQTVETNPELKENTAVQLLWKDYNPVQHKERSTFRKDI</sequence>
<dbReference type="Proteomes" id="UP000070138">
    <property type="component" value="Unassembled WGS sequence"/>
</dbReference>
<dbReference type="AlphaFoldDB" id="A0A137RIU6"/>
<dbReference type="InterPro" id="IPR039968">
    <property type="entry name" value="BcerS-like"/>
</dbReference>
<evidence type="ECO:0000259" key="1">
    <source>
        <dbReference type="PROSITE" id="PS51186"/>
    </source>
</evidence>
<dbReference type="InterPro" id="IPR016181">
    <property type="entry name" value="Acyl_CoA_acyltransferase"/>
</dbReference>
<dbReference type="SUPFAM" id="SSF55729">
    <property type="entry name" value="Acyl-CoA N-acyltransferases (Nat)"/>
    <property type="match status" value="1"/>
</dbReference>
<evidence type="ECO:0000313" key="2">
    <source>
        <dbReference type="EMBL" id="KXO00105.1"/>
    </source>
</evidence>
<dbReference type="STRING" id="1548749.LS48_06435"/>
<accession>A0A137RIU6</accession>
<dbReference type="PROSITE" id="PS51186">
    <property type="entry name" value="GNAT"/>
    <property type="match status" value="1"/>
</dbReference>
<reference evidence="3" key="1">
    <citation type="submission" date="2014-10" db="EMBL/GenBank/DDBJ databases">
        <title>Genome sequencing of Vitellibacter sp. D-24.</title>
        <authorList>
            <person name="Thevarajoo S."/>
            <person name="Selvaratnam C."/>
            <person name="Goh K.M."/>
            <person name="Chong C.S."/>
        </authorList>
    </citation>
    <scope>NUCLEOTIDE SEQUENCE [LARGE SCALE GENOMIC DNA]</scope>
    <source>
        <strain evidence="3">D-24</strain>
    </source>
</reference>
<protein>
    <submittedName>
        <fullName evidence="2">GTP cyclohydrolase</fullName>
    </submittedName>
</protein>
<evidence type="ECO:0000313" key="3">
    <source>
        <dbReference type="Proteomes" id="UP000070138"/>
    </source>
</evidence>
<dbReference type="EMBL" id="JRWG01000003">
    <property type="protein sequence ID" value="KXO00105.1"/>
    <property type="molecule type" value="Genomic_DNA"/>
</dbReference>
<feature type="domain" description="N-acetyltransferase" evidence="1">
    <location>
        <begin position="2"/>
        <end position="160"/>
    </location>
</feature>
<dbReference type="PANTHER" id="PTHR41368:SF1">
    <property type="entry name" value="PROTEIN YGHO"/>
    <property type="match status" value="1"/>
</dbReference>
<gene>
    <name evidence="2" type="ORF">LS48_06435</name>
</gene>
<comment type="caution">
    <text evidence="2">The sequence shown here is derived from an EMBL/GenBank/DDBJ whole genome shotgun (WGS) entry which is preliminary data.</text>
</comment>
<dbReference type="OrthoDB" id="9806005at2"/>
<dbReference type="GO" id="GO:0016787">
    <property type="term" value="F:hydrolase activity"/>
    <property type="evidence" value="ECO:0007669"/>
    <property type="project" value="UniProtKB-KW"/>
</dbReference>
<dbReference type="RefSeq" id="WP_062621170.1">
    <property type="nucleotide sequence ID" value="NZ_JRWG01000003.1"/>
</dbReference>
<name>A0A137RIU6_9FLAO</name>
<reference evidence="2 3" key="2">
    <citation type="journal article" date="2016" name="Int. J. Syst. Evol. Microbiol.">
        <title>Vitellibacter aquimaris sp. nov., a marine bacterium isolated from seawater.</title>
        <authorList>
            <person name="Thevarajoo S."/>
            <person name="Selvaratnam C."/>
            <person name="Goh K.M."/>
            <person name="Hong K.W."/>
            <person name="Chan X.Y."/>
            <person name="Chan K.G."/>
            <person name="Chong C.S."/>
        </authorList>
    </citation>
    <scope>NUCLEOTIDE SEQUENCE [LARGE SCALE GENOMIC DNA]</scope>
    <source>
        <strain evidence="2 3">D-24</strain>
    </source>
</reference>